<sequence>MTPNILLFLADDCSWHDFGCYGNKDVYTPNIDSLAARGMRFEYCFNSAPMCAPTRMSLFTGIHPVRNGAHPNHSRVYDHIKSVPHYLRPLGYRVALIGKTHHAPAENFPFEFLGGLHHDKGEGVDLDLSRVDSFVEQQGDEPWCLMVQSNQPHSPWNRGDASVYETEALKLPPYFVDTPETREAMTRYYAEISYMDEQVGECIRILEKRGVEENTLVIFLSEQGSNFPHCKWTCYDSGLRSAGVFVWPGEIEPSVSEAMIQYVDVLPTLIELAGGRVENGVFDGRSLTALLKGDEHHHHDYSFGVQTSSGIGKGPEAFGIRSVRDKRFRLIWNLNPEGEFQNSVTFQNATFQSWERRAEAGDAFAQEQVSRYRKRPEYELYDMSKDPFEMRNLAGNPEYAEEFKRLKAELDGWMKQQGDAGVETEMAAKERKRKDRRRK</sequence>
<comment type="similarity">
    <text evidence="1">Belongs to the sulfatase family.</text>
</comment>
<evidence type="ECO:0000256" key="1">
    <source>
        <dbReference type="ARBA" id="ARBA00008779"/>
    </source>
</evidence>
<dbReference type="AlphaFoldDB" id="A0A934RWD4"/>
<gene>
    <name evidence="5" type="ORF">JIN87_12580</name>
</gene>
<evidence type="ECO:0000313" key="6">
    <source>
        <dbReference type="Proteomes" id="UP000617628"/>
    </source>
</evidence>
<dbReference type="PANTHER" id="PTHR43751">
    <property type="entry name" value="SULFATASE"/>
    <property type="match status" value="1"/>
</dbReference>
<name>A0A934RWD4_9BACT</name>
<dbReference type="GO" id="GO:0016787">
    <property type="term" value="F:hydrolase activity"/>
    <property type="evidence" value="ECO:0007669"/>
    <property type="project" value="UniProtKB-KW"/>
</dbReference>
<evidence type="ECO:0000256" key="2">
    <source>
        <dbReference type="ARBA" id="ARBA00022801"/>
    </source>
</evidence>
<dbReference type="SUPFAM" id="SSF53649">
    <property type="entry name" value="Alkaline phosphatase-like"/>
    <property type="match status" value="1"/>
</dbReference>
<dbReference type="PANTHER" id="PTHR43751:SF1">
    <property type="entry name" value="SULFATASE ATSG-RELATED"/>
    <property type="match status" value="1"/>
</dbReference>
<accession>A0A934RWD4</accession>
<dbReference type="InterPro" id="IPR017850">
    <property type="entry name" value="Alkaline_phosphatase_core_sf"/>
</dbReference>
<keyword evidence="2" id="KW-0378">Hydrolase</keyword>
<keyword evidence="6" id="KW-1185">Reference proteome</keyword>
<dbReference type="Proteomes" id="UP000617628">
    <property type="component" value="Unassembled WGS sequence"/>
</dbReference>
<feature type="domain" description="Sulfatase N-terminal" evidence="4">
    <location>
        <begin position="3"/>
        <end position="274"/>
    </location>
</feature>
<dbReference type="CDD" id="cd16027">
    <property type="entry name" value="SGSH"/>
    <property type="match status" value="1"/>
</dbReference>
<dbReference type="RefSeq" id="WP_200355919.1">
    <property type="nucleotide sequence ID" value="NZ_JAENIL010000021.1"/>
</dbReference>
<protein>
    <submittedName>
        <fullName evidence="5">Sulfatase</fullName>
    </submittedName>
</protein>
<reference evidence="5" key="1">
    <citation type="submission" date="2021-01" db="EMBL/GenBank/DDBJ databases">
        <title>Modified the classification status of verrucomicrobia.</title>
        <authorList>
            <person name="Feng X."/>
        </authorList>
    </citation>
    <scope>NUCLEOTIDE SEQUENCE</scope>
    <source>
        <strain evidence="5">KCTC 13126</strain>
    </source>
</reference>
<dbReference type="EMBL" id="JAENIL010000021">
    <property type="protein sequence ID" value="MBK1877706.1"/>
    <property type="molecule type" value="Genomic_DNA"/>
</dbReference>
<dbReference type="InterPro" id="IPR024607">
    <property type="entry name" value="Sulfatase_CS"/>
</dbReference>
<feature type="region of interest" description="Disordered" evidence="3">
    <location>
        <begin position="417"/>
        <end position="439"/>
    </location>
</feature>
<dbReference type="InterPro" id="IPR052701">
    <property type="entry name" value="GAG_Ulvan_Degrading_Sulfatases"/>
</dbReference>
<evidence type="ECO:0000313" key="5">
    <source>
        <dbReference type="EMBL" id="MBK1877706.1"/>
    </source>
</evidence>
<evidence type="ECO:0000256" key="3">
    <source>
        <dbReference type="SAM" id="MobiDB-lite"/>
    </source>
</evidence>
<proteinExistence type="inferred from homology"/>
<dbReference type="Gene3D" id="3.40.720.10">
    <property type="entry name" value="Alkaline Phosphatase, subunit A"/>
    <property type="match status" value="1"/>
</dbReference>
<organism evidence="5 6">
    <name type="scientific">Pelagicoccus mobilis</name>
    <dbReference type="NCBI Taxonomy" id="415221"/>
    <lineage>
        <taxon>Bacteria</taxon>
        <taxon>Pseudomonadati</taxon>
        <taxon>Verrucomicrobiota</taxon>
        <taxon>Opitutia</taxon>
        <taxon>Puniceicoccales</taxon>
        <taxon>Pelagicoccaceae</taxon>
        <taxon>Pelagicoccus</taxon>
    </lineage>
</organism>
<feature type="compositionally biased region" description="Basic residues" evidence="3">
    <location>
        <begin position="430"/>
        <end position="439"/>
    </location>
</feature>
<dbReference type="InterPro" id="IPR000917">
    <property type="entry name" value="Sulfatase_N"/>
</dbReference>
<dbReference type="PROSITE" id="PS00523">
    <property type="entry name" value="SULFATASE_1"/>
    <property type="match status" value="1"/>
</dbReference>
<dbReference type="Pfam" id="PF00884">
    <property type="entry name" value="Sulfatase"/>
    <property type="match status" value="1"/>
</dbReference>
<evidence type="ECO:0000259" key="4">
    <source>
        <dbReference type="Pfam" id="PF00884"/>
    </source>
</evidence>
<comment type="caution">
    <text evidence="5">The sequence shown here is derived from an EMBL/GenBank/DDBJ whole genome shotgun (WGS) entry which is preliminary data.</text>
</comment>